<dbReference type="AlphaFoldDB" id="A0A252F1T4"/>
<dbReference type="Pfam" id="PF02445">
    <property type="entry name" value="NadA"/>
    <property type="match status" value="1"/>
</dbReference>
<dbReference type="EMBL" id="NHOC01000014">
    <property type="protein sequence ID" value="OUM19560.1"/>
    <property type="molecule type" value="Genomic_DNA"/>
</dbReference>
<dbReference type="SUPFAM" id="SSF142754">
    <property type="entry name" value="NadA-like"/>
    <property type="match status" value="1"/>
</dbReference>
<evidence type="ECO:0000256" key="8">
    <source>
        <dbReference type="ARBA" id="ARBA00023004"/>
    </source>
</evidence>
<dbReference type="InterPro" id="IPR036094">
    <property type="entry name" value="NadA_sf"/>
</dbReference>
<dbReference type="RefSeq" id="WP_087022030.1">
    <property type="nucleotide sequence ID" value="NZ_NHOC01000014.1"/>
</dbReference>
<keyword evidence="4" id="KW-0004">4Fe-4S</keyword>
<dbReference type="NCBIfam" id="NF006878">
    <property type="entry name" value="PRK09375.1-2"/>
    <property type="match status" value="1"/>
</dbReference>
<reference evidence="11 12" key="1">
    <citation type="submission" date="2017-05" db="EMBL/GenBank/DDBJ databases">
        <title>Butyricicoccus porcorum sp. nov. a butyrate-producing bacterium from the swine intestinal tract.</title>
        <authorList>
            <person name="Trachsel J."/>
            <person name="Humphrey S."/>
            <person name="Allen H.K."/>
        </authorList>
    </citation>
    <scope>NUCLEOTIDE SEQUENCE [LARGE SCALE GENOMIC DNA]</scope>
    <source>
        <strain evidence="11">BB10</strain>
    </source>
</reference>
<dbReference type="Proteomes" id="UP000194903">
    <property type="component" value="Unassembled WGS sequence"/>
</dbReference>
<evidence type="ECO:0000313" key="12">
    <source>
        <dbReference type="Proteomes" id="UP000194903"/>
    </source>
</evidence>
<dbReference type="NCBIfam" id="TIGR00550">
    <property type="entry name" value="nadA"/>
    <property type="match status" value="1"/>
</dbReference>
<evidence type="ECO:0000256" key="5">
    <source>
        <dbReference type="ARBA" id="ARBA00022642"/>
    </source>
</evidence>
<evidence type="ECO:0000313" key="11">
    <source>
        <dbReference type="EMBL" id="OUM19560.1"/>
    </source>
</evidence>
<comment type="cofactor">
    <cofactor evidence="1">
        <name>[4Fe-4S] cluster</name>
        <dbReference type="ChEBI" id="CHEBI:49883"/>
    </cofactor>
</comment>
<protein>
    <recommendedName>
        <fullName evidence="3 10">Quinolinate synthase</fullName>
        <ecNumber evidence="3 10">2.5.1.72</ecNumber>
    </recommendedName>
</protein>
<evidence type="ECO:0000256" key="9">
    <source>
        <dbReference type="ARBA" id="ARBA00023014"/>
    </source>
</evidence>
<keyword evidence="6" id="KW-0808">Transferase</keyword>
<dbReference type="PANTHER" id="PTHR30573:SF0">
    <property type="entry name" value="QUINOLINATE SYNTHASE, CHLOROPLASTIC"/>
    <property type="match status" value="1"/>
</dbReference>
<organism evidence="11 12">
    <name type="scientific">Butyricicoccus porcorum</name>
    <dbReference type="NCBI Taxonomy" id="1945634"/>
    <lineage>
        <taxon>Bacteria</taxon>
        <taxon>Bacillati</taxon>
        <taxon>Bacillota</taxon>
        <taxon>Clostridia</taxon>
        <taxon>Eubacteriales</taxon>
        <taxon>Butyricicoccaceae</taxon>
        <taxon>Butyricicoccus</taxon>
    </lineage>
</organism>
<evidence type="ECO:0000256" key="7">
    <source>
        <dbReference type="ARBA" id="ARBA00022723"/>
    </source>
</evidence>
<dbReference type="PANTHER" id="PTHR30573">
    <property type="entry name" value="QUINOLINATE SYNTHETASE A"/>
    <property type="match status" value="1"/>
</dbReference>
<comment type="pathway">
    <text evidence="2">Cofactor biosynthesis; NAD(+) biosynthesis; quinolinate from iminoaspartate: step 1/1.</text>
</comment>
<comment type="caution">
    <text evidence="11">The sequence shown here is derived from an EMBL/GenBank/DDBJ whole genome shotgun (WGS) entry which is preliminary data.</text>
</comment>
<name>A0A252F1T4_9FIRM</name>
<evidence type="ECO:0000256" key="6">
    <source>
        <dbReference type="ARBA" id="ARBA00022679"/>
    </source>
</evidence>
<keyword evidence="8" id="KW-0408">Iron</keyword>
<evidence type="ECO:0000256" key="2">
    <source>
        <dbReference type="ARBA" id="ARBA00005065"/>
    </source>
</evidence>
<evidence type="ECO:0000256" key="1">
    <source>
        <dbReference type="ARBA" id="ARBA00001966"/>
    </source>
</evidence>
<dbReference type="GO" id="GO:0005829">
    <property type="term" value="C:cytosol"/>
    <property type="evidence" value="ECO:0007669"/>
    <property type="project" value="TreeGrafter"/>
</dbReference>
<dbReference type="GO" id="GO:0008987">
    <property type="term" value="F:quinolinate synthetase A activity"/>
    <property type="evidence" value="ECO:0007669"/>
    <property type="project" value="UniProtKB-UniRule"/>
</dbReference>
<evidence type="ECO:0000256" key="10">
    <source>
        <dbReference type="NCBIfam" id="TIGR00550"/>
    </source>
</evidence>
<dbReference type="UniPathway" id="UPA00253">
    <property type="reaction ID" value="UER00327"/>
</dbReference>
<dbReference type="GO" id="GO:0034628">
    <property type="term" value="P:'de novo' NAD+ biosynthetic process from L-aspartate"/>
    <property type="evidence" value="ECO:0007669"/>
    <property type="project" value="TreeGrafter"/>
</dbReference>
<evidence type="ECO:0000256" key="4">
    <source>
        <dbReference type="ARBA" id="ARBA00022485"/>
    </source>
</evidence>
<keyword evidence="12" id="KW-1185">Reference proteome</keyword>
<keyword evidence="9" id="KW-0411">Iron-sulfur</keyword>
<accession>A0A252F1T4</accession>
<dbReference type="Gene3D" id="3.40.50.10800">
    <property type="entry name" value="NadA-like"/>
    <property type="match status" value="3"/>
</dbReference>
<dbReference type="InterPro" id="IPR003473">
    <property type="entry name" value="NadA"/>
</dbReference>
<evidence type="ECO:0000256" key="3">
    <source>
        <dbReference type="ARBA" id="ARBA00012669"/>
    </source>
</evidence>
<sequence>MKQLTERIEQLKKEKDVVVLAHFYVEDDVQDIADYIGDSYYLSKIAADAPQSTILFCGVRFMGESAKILSPEKTVLMPDLTADCPMAHMITPEDVAKMREQYPGCAVVCYINSTSETKAVSDVIVTSANAKKIVESLPNEDICFIPDCNLGRFLQKDMPGKRFHFHNGCCPIHSRVTPEGIAAAKAEHPEAKVLIHPECVPEAVAMCDYAGSTSGIIKYATESDAKEFIIVTEPGVMHRLRTQNPDKTFYPFEQMGVCEDMKKITLEKVLHVLETFDNQVEMPEQLREDAKSALVRMRELAQ</sequence>
<keyword evidence="7" id="KW-0479">Metal-binding</keyword>
<dbReference type="OrthoDB" id="9801204at2"/>
<gene>
    <name evidence="11" type="ORF">CBW42_12315</name>
</gene>
<proteinExistence type="predicted"/>
<dbReference type="EC" id="2.5.1.72" evidence="3 10"/>
<dbReference type="GO" id="GO:0051539">
    <property type="term" value="F:4 iron, 4 sulfur cluster binding"/>
    <property type="evidence" value="ECO:0007669"/>
    <property type="project" value="UniProtKB-KW"/>
</dbReference>
<keyword evidence="5" id="KW-0662">Pyridine nucleotide biosynthesis</keyword>
<dbReference type="GO" id="GO:0046872">
    <property type="term" value="F:metal ion binding"/>
    <property type="evidence" value="ECO:0007669"/>
    <property type="project" value="UniProtKB-KW"/>
</dbReference>